<evidence type="ECO:0000313" key="2">
    <source>
        <dbReference type="EnsemblPlants" id="OBART01G31340.1"/>
    </source>
</evidence>
<evidence type="ECO:0000313" key="3">
    <source>
        <dbReference type="Proteomes" id="UP000026960"/>
    </source>
</evidence>
<evidence type="ECO:0000256" key="1">
    <source>
        <dbReference type="SAM" id="MobiDB-lite"/>
    </source>
</evidence>
<organism evidence="2">
    <name type="scientific">Oryza barthii</name>
    <dbReference type="NCBI Taxonomy" id="65489"/>
    <lineage>
        <taxon>Eukaryota</taxon>
        <taxon>Viridiplantae</taxon>
        <taxon>Streptophyta</taxon>
        <taxon>Embryophyta</taxon>
        <taxon>Tracheophyta</taxon>
        <taxon>Spermatophyta</taxon>
        <taxon>Magnoliopsida</taxon>
        <taxon>Liliopsida</taxon>
        <taxon>Poales</taxon>
        <taxon>Poaceae</taxon>
        <taxon>BOP clade</taxon>
        <taxon>Oryzoideae</taxon>
        <taxon>Oryzeae</taxon>
        <taxon>Oryzinae</taxon>
        <taxon>Oryza</taxon>
    </lineage>
</organism>
<feature type="region of interest" description="Disordered" evidence="1">
    <location>
        <begin position="29"/>
        <end position="85"/>
    </location>
</feature>
<feature type="compositionally biased region" description="Basic and acidic residues" evidence="1">
    <location>
        <begin position="70"/>
        <end position="82"/>
    </location>
</feature>
<dbReference type="PaxDb" id="65489-OBART01G31340.1"/>
<accession>A0A0D3EU54</accession>
<dbReference type="AlphaFoldDB" id="A0A0D3EU54"/>
<dbReference type="HOGENOM" id="CLU_1172217_0_0_1"/>
<proteinExistence type="predicted"/>
<dbReference type="EnsemblPlants" id="OBART01G31340.1">
    <property type="protein sequence ID" value="OBART01G31340.1"/>
    <property type="gene ID" value="OBART01G31340"/>
</dbReference>
<dbReference type="Gramene" id="OBART01G31340.1">
    <property type="protein sequence ID" value="OBART01G31340.1"/>
    <property type="gene ID" value="OBART01G31340"/>
</dbReference>
<reference evidence="2" key="2">
    <citation type="submission" date="2015-03" db="UniProtKB">
        <authorList>
            <consortium name="EnsemblPlants"/>
        </authorList>
    </citation>
    <scope>IDENTIFICATION</scope>
</reference>
<protein>
    <submittedName>
        <fullName evidence="2">Uncharacterized protein</fullName>
    </submittedName>
</protein>
<dbReference type="Proteomes" id="UP000026960">
    <property type="component" value="Chromosome 1"/>
</dbReference>
<keyword evidence="3" id="KW-1185">Reference proteome</keyword>
<reference evidence="2" key="1">
    <citation type="journal article" date="2009" name="Rice">
        <title>De Novo Next Generation Sequencing of Plant Genomes.</title>
        <authorList>
            <person name="Rounsley S."/>
            <person name="Marri P.R."/>
            <person name="Yu Y."/>
            <person name="He R."/>
            <person name="Sisneros N."/>
            <person name="Goicoechea J.L."/>
            <person name="Lee S.J."/>
            <person name="Angelova A."/>
            <person name="Kudrna D."/>
            <person name="Luo M."/>
            <person name="Affourtit J."/>
            <person name="Desany B."/>
            <person name="Knight J."/>
            <person name="Niazi F."/>
            <person name="Egholm M."/>
            <person name="Wing R.A."/>
        </authorList>
    </citation>
    <scope>NUCLEOTIDE SEQUENCE [LARGE SCALE GENOMIC DNA]</scope>
    <source>
        <strain evidence="2">cv. IRGC 105608</strain>
    </source>
</reference>
<feature type="compositionally biased region" description="Low complexity" evidence="1">
    <location>
        <begin position="40"/>
        <end position="51"/>
    </location>
</feature>
<name>A0A0D3EU54_9ORYZ</name>
<sequence length="237" mass="26415">MQRRNERGRGEECSPPHFLHVRLKARARRWRRREGETLGDADATAAAAAAQGEGGGEGSASGRQRRRRKREAEQGGGSERESAALQKIHRMTTVDLHRARSLGSQITSGPACLPACDGKYHGVVRVWPVWVQGYGVHANSRRMASFVHALHIGSGYQEFLPASFSMDRTIFFVRILILIQKLNDPNMVSMLMVLSRSVCNHLPKVRAYAGTISLEPSPNSLPFIVLHNHMYPETVRI</sequence>